<name>A0A5B7D4H8_PORTR</name>
<feature type="compositionally biased region" description="Polar residues" evidence="1">
    <location>
        <begin position="340"/>
        <end position="366"/>
    </location>
</feature>
<feature type="region of interest" description="Disordered" evidence="1">
    <location>
        <begin position="204"/>
        <end position="288"/>
    </location>
</feature>
<feature type="compositionally biased region" description="Basic residues" evidence="1">
    <location>
        <begin position="275"/>
        <end position="284"/>
    </location>
</feature>
<evidence type="ECO:0000313" key="3">
    <source>
        <dbReference type="Proteomes" id="UP000324222"/>
    </source>
</evidence>
<organism evidence="2 3">
    <name type="scientific">Portunus trituberculatus</name>
    <name type="common">Swimming crab</name>
    <name type="synonym">Neptunus trituberculatus</name>
    <dbReference type="NCBI Taxonomy" id="210409"/>
    <lineage>
        <taxon>Eukaryota</taxon>
        <taxon>Metazoa</taxon>
        <taxon>Ecdysozoa</taxon>
        <taxon>Arthropoda</taxon>
        <taxon>Crustacea</taxon>
        <taxon>Multicrustacea</taxon>
        <taxon>Malacostraca</taxon>
        <taxon>Eumalacostraca</taxon>
        <taxon>Eucarida</taxon>
        <taxon>Decapoda</taxon>
        <taxon>Pleocyemata</taxon>
        <taxon>Brachyura</taxon>
        <taxon>Eubrachyura</taxon>
        <taxon>Portunoidea</taxon>
        <taxon>Portunidae</taxon>
        <taxon>Portuninae</taxon>
        <taxon>Portunus</taxon>
    </lineage>
</organism>
<dbReference type="Proteomes" id="UP000324222">
    <property type="component" value="Unassembled WGS sequence"/>
</dbReference>
<gene>
    <name evidence="2" type="ORF">E2C01_009076</name>
</gene>
<sequence length="459" mass="50135">MDHRVVRCQVQERVDSLDALPQALRREGVASPCPNPLIRKVYSESSIKQAYLLCEEAAVSAPPRPPSHDIPAWLTLSPRPAPASQPINVPLLYQTVCYLPQSFVLLNPLLPAPPVPLSPPESPRAAINMSSTTTTMFTMAGSPREGAGRREPSPRCWSPAPLYQQEADRGYLQGSSCSCTRMSQPRPVSCCPCSLLPSQWPVPAQRPELPPPPVSPLCRQPPDTPREDSSSLTYCLSPPHMSLHPGQCSSPHHLAHRSKSLETDTLHLGDDHTRRFSPTRHHSKPGSPLLFYHTQQQMRRPDSHCSCVGESPPLRVSPTPSPSRSLSQPHSSDTFFPFPQDTTDSSSGMRNTSGRSSCGSLHSTDSASRRRHEAMSGEAHPHTAPVPIIQLPSSSSTYDDSLSNTSSMCLCSACQEQGSPPSPQKSPRKNWSLRKFLLDRMLASSPYSSTGSRGSLTDM</sequence>
<protein>
    <submittedName>
        <fullName evidence="2">Uncharacterized protein</fullName>
    </submittedName>
</protein>
<evidence type="ECO:0000256" key="1">
    <source>
        <dbReference type="SAM" id="MobiDB-lite"/>
    </source>
</evidence>
<evidence type="ECO:0000313" key="2">
    <source>
        <dbReference type="EMBL" id="MPC16255.1"/>
    </source>
</evidence>
<feature type="compositionally biased region" description="Basic and acidic residues" evidence="1">
    <location>
        <begin position="259"/>
        <end position="274"/>
    </location>
</feature>
<feature type="region of interest" description="Disordered" evidence="1">
    <location>
        <begin position="301"/>
        <end position="400"/>
    </location>
</feature>
<keyword evidence="3" id="KW-1185">Reference proteome</keyword>
<reference evidence="2 3" key="1">
    <citation type="submission" date="2019-05" db="EMBL/GenBank/DDBJ databases">
        <title>Another draft genome of Portunus trituberculatus and its Hox gene families provides insights of decapod evolution.</title>
        <authorList>
            <person name="Jeong J.-H."/>
            <person name="Song I."/>
            <person name="Kim S."/>
            <person name="Choi T."/>
            <person name="Kim D."/>
            <person name="Ryu S."/>
            <person name="Kim W."/>
        </authorList>
    </citation>
    <scope>NUCLEOTIDE SEQUENCE [LARGE SCALE GENOMIC DNA]</scope>
    <source>
        <tissue evidence="2">Muscle</tissue>
    </source>
</reference>
<accession>A0A5B7D4H8</accession>
<feature type="compositionally biased region" description="Low complexity" evidence="1">
    <location>
        <begin position="322"/>
        <end position="332"/>
    </location>
</feature>
<proteinExistence type="predicted"/>
<dbReference type="EMBL" id="VSRR010000490">
    <property type="protein sequence ID" value="MPC16255.1"/>
    <property type="molecule type" value="Genomic_DNA"/>
</dbReference>
<comment type="caution">
    <text evidence="2">The sequence shown here is derived from an EMBL/GenBank/DDBJ whole genome shotgun (WGS) entry which is preliminary data.</text>
</comment>
<dbReference type="AlphaFoldDB" id="A0A5B7D4H8"/>